<comment type="caution">
    <text evidence="2">The sequence shown here is derived from an EMBL/GenBank/DDBJ whole genome shotgun (WGS) entry which is preliminary data.</text>
</comment>
<evidence type="ECO:0000256" key="1">
    <source>
        <dbReference type="ARBA" id="ARBA00022729"/>
    </source>
</evidence>
<sequence>MFSSQSFATGEIKLKQQRNTFQHAIKALKTQQIPRYNELKQKLEGYPLQGYLEYLYLKNHLSTASNNSLSQFFEAQEDAFYSQRLRSSWLSKLAKQNRWQDFLVFYEPSSSASQQCLYLQALIATKQTKKAFELTPKMWLVGHSQDSACDPVFSAWQQAGLLTNQLITERMMLALRENQFSIASYLAKKTASAKHNIALVTRWQAMHQNPSAELNKVKEAQSPLAKEIIVHGLERLARRSPKASY</sequence>
<dbReference type="Proteomes" id="UP000886384">
    <property type="component" value="Unassembled WGS sequence"/>
</dbReference>
<organism evidence="2">
    <name type="scientific">Methylophaga aminisulfidivorans</name>
    <dbReference type="NCBI Taxonomy" id="230105"/>
    <lineage>
        <taxon>Bacteria</taxon>
        <taxon>Pseudomonadati</taxon>
        <taxon>Pseudomonadota</taxon>
        <taxon>Gammaproteobacteria</taxon>
        <taxon>Thiotrichales</taxon>
        <taxon>Piscirickettsiaceae</taxon>
        <taxon>Methylophaga</taxon>
    </lineage>
</organism>
<dbReference type="AlphaFoldDB" id="A0A7C1W3W3"/>
<feature type="non-terminal residue" evidence="2">
    <location>
        <position position="245"/>
    </location>
</feature>
<keyword evidence="1" id="KW-0732">Signal</keyword>
<protein>
    <submittedName>
        <fullName evidence="2">Transglycosylase</fullName>
    </submittedName>
</protein>
<dbReference type="Gene3D" id="1.25.20.10">
    <property type="entry name" value="Bacterial muramidases"/>
    <property type="match status" value="1"/>
</dbReference>
<name>A0A7C1W3W3_9GAMM</name>
<dbReference type="EMBL" id="DRHY01000197">
    <property type="protein sequence ID" value="HEC74555.1"/>
    <property type="molecule type" value="Genomic_DNA"/>
</dbReference>
<proteinExistence type="predicted"/>
<dbReference type="GO" id="GO:0004553">
    <property type="term" value="F:hydrolase activity, hydrolyzing O-glycosyl compounds"/>
    <property type="evidence" value="ECO:0007669"/>
    <property type="project" value="InterPro"/>
</dbReference>
<dbReference type="GO" id="GO:0042597">
    <property type="term" value="C:periplasmic space"/>
    <property type="evidence" value="ECO:0007669"/>
    <property type="project" value="InterPro"/>
</dbReference>
<dbReference type="InterPro" id="IPR008939">
    <property type="entry name" value="Lytic_TGlycosylase_superhlx_U"/>
</dbReference>
<gene>
    <name evidence="2" type="ORF">ENI26_09330</name>
</gene>
<accession>A0A7C1W3W3</accession>
<evidence type="ECO:0000313" key="2">
    <source>
        <dbReference type="EMBL" id="HEC74555.1"/>
    </source>
</evidence>
<dbReference type="SUPFAM" id="SSF48435">
    <property type="entry name" value="Bacterial muramidases"/>
    <property type="match status" value="1"/>
</dbReference>
<reference evidence="2" key="1">
    <citation type="journal article" date="2020" name="mSystems">
        <title>Genome- and Community-Level Interaction Insights into Carbon Utilization and Element Cycling Functions of Hydrothermarchaeota in Hydrothermal Sediment.</title>
        <authorList>
            <person name="Zhou Z."/>
            <person name="Liu Y."/>
            <person name="Xu W."/>
            <person name="Pan J."/>
            <person name="Luo Z.H."/>
            <person name="Li M."/>
        </authorList>
    </citation>
    <scope>NUCLEOTIDE SEQUENCE [LARGE SCALE GENOMIC DNA]</scope>
    <source>
        <strain evidence="2">HyVt-380</strain>
    </source>
</reference>